<dbReference type="EMBL" id="JACBKZ010000008">
    <property type="protein sequence ID" value="KAF5944256.1"/>
    <property type="molecule type" value="Genomic_DNA"/>
</dbReference>
<dbReference type="InterPro" id="IPR003593">
    <property type="entry name" value="AAA+_ATPase"/>
</dbReference>
<proteinExistence type="predicted"/>
<comment type="caution">
    <text evidence="5">The sequence shown here is derived from an EMBL/GenBank/DDBJ whole genome shotgun (WGS) entry which is preliminary data.</text>
</comment>
<evidence type="ECO:0000313" key="5">
    <source>
        <dbReference type="EMBL" id="KAF5944256.1"/>
    </source>
</evidence>
<organism evidence="5 6">
    <name type="scientific">Camellia sinensis</name>
    <name type="common">Tea plant</name>
    <name type="synonym">Thea sinensis</name>
    <dbReference type="NCBI Taxonomy" id="4442"/>
    <lineage>
        <taxon>Eukaryota</taxon>
        <taxon>Viridiplantae</taxon>
        <taxon>Streptophyta</taxon>
        <taxon>Embryophyta</taxon>
        <taxon>Tracheophyta</taxon>
        <taxon>Spermatophyta</taxon>
        <taxon>Magnoliopsida</taxon>
        <taxon>eudicotyledons</taxon>
        <taxon>Gunneridae</taxon>
        <taxon>Pentapetalae</taxon>
        <taxon>asterids</taxon>
        <taxon>Ericales</taxon>
        <taxon>Theaceae</taxon>
        <taxon>Camellia</taxon>
    </lineage>
</organism>
<dbReference type="InterPro" id="IPR027417">
    <property type="entry name" value="P-loop_NTPase"/>
</dbReference>
<dbReference type="Gene3D" id="1.10.8.430">
    <property type="entry name" value="Helical domain of apoptotic protease-activating factors"/>
    <property type="match status" value="1"/>
</dbReference>
<dbReference type="InterPro" id="IPR050905">
    <property type="entry name" value="Plant_NBS-LRR"/>
</dbReference>
<dbReference type="FunFam" id="3.40.50.300:FF:001091">
    <property type="entry name" value="Probable disease resistance protein At1g61300"/>
    <property type="match status" value="1"/>
</dbReference>
<dbReference type="Proteomes" id="UP000593564">
    <property type="component" value="Unassembled WGS sequence"/>
</dbReference>
<dbReference type="SUPFAM" id="SSF52540">
    <property type="entry name" value="P-loop containing nucleoside triphosphate hydrolases"/>
    <property type="match status" value="1"/>
</dbReference>
<dbReference type="SMART" id="SM00382">
    <property type="entry name" value="AAA"/>
    <property type="match status" value="1"/>
</dbReference>
<dbReference type="AlphaFoldDB" id="A0A7J7GXR0"/>
<protein>
    <recommendedName>
        <fullName evidence="4">AAA+ ATPase domain-containing protein</fullName>
    </recommendedName>
</protein>
<evidence type="ECO:0000313" key="6">
    <source>
        <dbReference type="Proteomes" id="UP000593564"/>
    </source>
</evidence>
<evidence type="ECO:0000256" key="1">
    <source>
        <dbReference type="ARBA" id="ARBA00022614"/>
    </source>
</evidence>
<accession>A0A7J7GXR0</accession>
<dbReference type="GO" id="GO:0005524">
    <property type="term" value="F:ATP binding"/>
    <property type="evidence" value="ECO:0007669"/>
    <property type="project" value="UniProtKB-KW"/>
</dbReference>
<dbReference type="InterPro" id="IPR042197">
    <property type="entry name" value="Apaf_helical"/>
</dbReference>
<dbReference type="GO" id="GO:0043531">
    <property type="term" value="F:ADP binding"/>
    <property type="evidence" value="ECO:0007669"/>
    <property type="project" value="InterPro"/>
</dbReference>
<reference evidence="5 6" key="2">
    <citation type="submission" date="2020-07" db="EMBL/GenBank/DDBJ databases">
        <title>Genome assembly of wild tea tree DASZ reveals pedigree and selection history of tea varieties.</title>
        <authorList>
            <person name="Zhang W."/>
        </authorList>
    </citation>
    <scope>NUCLEOTIDE SEQUENCE [LARGE SCALE GENOMIC DNA]</scope>
    <source>
        <strain evidence="6">cv. G240</strain>
        <tissue evidence="5">Leaf</tissue>
    </source>
</reference>
<evidence type="ECO:0000256" key="3">
    <source>
        <dbReference type="ARBA" id="ARBA00022840"/>
    </source>
</evidence>
<reference evidence="6" key="1">
    <citation type="journal article" date="2020" name="Nat. Commun.">
        <title>Genome assembly of wild tea tree DASZ reveals pedigree and selection history of tea varieties.</title>
        <authorList>
            <person name="Zhang W."/>
            <person name="Zhang Y."/>
            <person name="Qiu H."/>
            <person name="Guo Y."/>
            <person name="Wan H."/>
            <person name="Zhang X."/>
            <person name="Scossa F."/>
            <person name="Alseekh S."/>
            <person name="Zhang Q."/>
            <person name="Wang P."/>
            <person name="Xu L."/>
            <person name="Schmidt M.H."/>
            <person name="Jia X."/>
            <person name="Li D."/>
            <person name="Zhu A."/>
            <person name="Guo F."/>
            <person name="Chen W."/>
            <person name="Ni D."/>
            <person name="Usadel B."/>
            <person name="Fernie A.R."/>
            <person name="Wen W."/>
        </authorList>
    </citation>
    <scope>NUCLEOTIDE SEQUENCE [LARGE SCALE GENOMIC DNA]</scope>
    <source>
        <strain evidence="6">cv. G240</strain>
    </source>
</reference>
<evidence type="ECO:0000256" key="2">
    <source>
        <dbReference type="ARBA" id="ARBA00022821"/>
    </source>
</evidence>
<gene>
    <name evidence="5" type="ORF">HYC85_018333</name>
</gene>
<keyword evidence="2" id="KW-0611">Plant defense</keyword>
<keyword evidence="1" id="KW-0433">Leucine-rich repeat</keyword>
<dbReference type="GO" id="GO:0006952">
    <property type="term" value="P:defense response"/>
    <property type="evidence" value="ECO:0007669"/>
    <property type="project" value="UniProtKB-KW"/>
</dbReference>
<feature type="domain" description="AAA+ ATPase" evidence="4">
    <location>
        <begin position="36"/>
        <end position="177"/>
    </location>
</feature>
<dbReference type="PANTHER" id="PTHR33463:SF198">
    <property type="entry name" value="RPP4C3"/>
    <property type="match status" value="1"/>
</dbReference>
<dbReference type="InterPro" id="IPR002182">
    <property type="entry name" value="NB-ARC"/>
</dbReference>
<dbReference type="PANTHER" id="PTHR33463">
    <property type="entry name" value="NB-ARC DOMAIN-CONTAINING PROTEIN-RELATED"/>
    <property type="match status" value="1"/>
</dbReference>
<dbReference type="Pfam" id="PF00931">
    <property type="entry name" value="NB-ARC"/>
    <property type="match status" value="1"/>
</dbReference>
<keyword evidence="3" id="KW-0547">Nucleotide-binding</keyword>
<keyword evidence="6" id="KW-1185">Reference proteome</keyword>
<sequence length="333" mass="37380">MAKELGDRVHTLSKACDLRNQKFGNADVIEALSDDRINFIGIHGIGGVGKTTLVIKIGKRAKLEKFFDEVVIVVVSQNPDIKRIQDQITCMLGFTRLIDQPNEIERANMLCARLKDVKKILVILDDVWAKLNLAVVGIPFGDDHQGCKIIITTRREQVCSSMGMERERINIVHLDVLSEEDSWDLFRKNVGNVVDSNVVNAIANEVCKECGGLPIALVTVGSAMKGKDDPDLWNKEAWELRKSEPTNIESVDQEVYRSLELSYDYLQDEEAKVCFLVCSLFPKDFNILIEGLVRHEMGLRLLKNVDTVQEARGRAKSVINNLIDSCLLLVSDE</sequence>
<evidence type="ECO:0000259" key="4">
    <source>
        <dbReference type="SMART" id="SM00382"/>
    </source>
</evidence>
<name>A0A7J7GXR0_CAMSI</name>
<dbReference type="PRINTS" id="PR00364">
    <property type="entry name" value="DISEASERSIST"/>
</dbReference>
<keyword evidence="3" id="KW-0067">ATP-binding</keyword>
<dbReference type="Gene3D" id="3.40.50.300">
    <property type="entry name" value="P-loop containing nucleotide triphosphate hydrolases"/>
    <property type="match status" value="1"/>
</dbReference>